<organism evidence="2 3">
    <name type="scientific">Parafrankia irregularis</name>
    <dbReference type="NCBI Taxonomy" id="795642"/>
    <lineage>
        <taxon>Bacteria</taxon>
        <taxon>Bacillati</taxon>
        <taxon>Actinomycetota</taxon>
        <taxon>Actinomycetes</taxon>
        <taxon>Frankiales</taxon>
        <taxon>Frankiaceae</taxon>
        <taxon>Parafrankia</taxon>
    </lineage>
</organism>
<accession>A0A0S4QIM4</accession>
<name>A0A0S4QIM4_9ACTN</name>
<dbReference type="AlphaFoldDB" id="A0A0S4QIM4"/>
<dbReference type="EMBL" id="FAOZ01000004">
    <property type="protein sequence ID" value="CUU54962.1"/>
    <property type="molecule type" value="Genomic_DNA"/>
</dbReference>
<evidence type="ECO:0000313" key="3">
    <source>
        <dbReference type="Proteomes" id="UP000198802"/>
    </source>
</evidence>
<gene>
    <name evidence="2" type="ORF">Ga0074812_10442</name>
</gene>
<feature type="region of interest" description="Disordered" evidence="1">
    <location>
        <begin position="1"/>
        <end position="39"/>
    </location>
</feature>
<reference evidence="3" key="1">
    <citation type="submission" date="2015-11" db="EMBL/GenBank/DDBJ databases">
        <authorList>
            <person name="Varghese N."/>
        </authorList>
    </citation>
    <scope>NUCLEOTIDE SEQUENCE [LARGE SCALE GENOMIC DNA]</scope>
    <source>
        <strain evidence="3">DSM 45899</strain>
    </source>
</reference>
<evidence type="ECO:0000256" key="1">
    <source>
        <dbReference type="SAM" id="MobiDB-lite"/>
    </source>
</evidence>
<keyword evidence="3" id="KW-1185">Reference proteome</keyword>
<proteinExistence type="predicted"/>
<protein>
    <submittedName>
        <fullName evidence="2">Uncharacterized protein</fullName>
    </submittedName>
</protein>
<feature type="compositionally biased region" description="Basic and acidic residues" evidence="1">
    <location>
        <begin position="27"/>
        <end position="39"/>
    </location>
</feature>
<sequence>MGNGPVGREIQGDEVGEKLNGIGELLGSHRGEEGRAQGR</sequence>
<dbReference type="Proteomes" id="UP000198802">
    <property type="component" value="Unassembled WGS sequence"/>
</dbReference>
<evidence type="ECO:0000313" key="2">
    <source>
        <dbReference type="EMBL" id="CUU54962.1"/>
    </source>
</evidence>